<dbReference type="Pfam" id="PF07157">
    <property type="entry name" value="DNA_circ_N"/>
    <property type="match status" value="1"/>
</dbReference>
<evidence type="ECO:0000259" key="2">
    <source>
        <dbReference type="Pfam" id="PF07157"/>
    </source>
</evidence>
<proteinExistence type="predicted"/>
<dbReference type="RefSeq" id="WP_264496488.1">
    <property type="nucleotide sequence ID" value="NZ_CP109947.1"/>
</dbReference>
<dbReference type="EMBL" id="CP125967">
    <property type="protein sequence ID" value="WWO39525.1"/>
    <property type="molecule type" value="Genomic_DNA"/>
</dbReference>
<protein>
    <submittedName>
        <fullName evidence="3">DNA circularization N-terminal domain-containing protein</fullName>
    </submittedName>
</protein>
<sequence>MAWEDSLQDASFRGVKFDVINARDSAQRDMAQHEYPNLDGADIQDLGLKPHSSQIQAVIWGDDYESRLQSLLEALRKPGSGELIHPIFGSMPNMLVGVFQVNHDAEYVDYCALDIQFVQSKTGNPFFVKDSPLSKADEIFNQVQAAIDSTNVMMDNITQPLRSARKTMNKVRGLATAALNMITIFRSDISGFISSTSDFINFPAAFFSDLRSALSLKMGASKSSLHATYVNTGGGTVLAGATLSSGSTSGGGSSGGSSSDNSASTPSGSVSTAVTQQQIATANYTAAPAVIMADWTSAYSTLQTVQTMPVNLMTGRIDMPVDMPQNLVASDIVELITIVAVAVALEAVDEASAILSDSALTAVLTPVDIEKIANETRQMIQNAIDITRTTYSPAMNEISNSPQPTGLLYQPVIDQLATIALTVQTLAEAVINEKPQLMQKTVTAPGNLHLMAHRWYSDYSRAAELQRLNPQLRDPNNLGMGDVLNAYAE</sequence>
<feature type="domain" description="DNA circulation N-terminal" evidence="2">
    <location>
        <begin position="7"/>
        <end position="92"/>
    </location>
</feature>
<feature type="region of interest" description="Disordered" evidence="1">
    <location>
        <begin position="248"/>
        <end position="270"/>
    </location>
</feature>
<organism evidence="3 4">
    <name type="scientific">Pectobacterium cacticida</name>
    <dbReference type="NCBI Taxonomy" id="69221"/>
    <lineage>
        <taxon>Bacteria</taxon>
        <taxon>Pseudomonadati</taxon>
        <taxon>Pseudomonadota</taxon>
        <taxon>Gammaproteobacteria</taxon>
        <taxon>Enterobacterales</taxon>
        <taxon>Pectobacteriaceae</taxon>
        <taxon>Pectobacterium</taxon>
    </lineage>
</organism>
<keyword evidence="4" id="KW-1185">Reference proteome</keyword>
<dbReference type="Proteomes" id="UP001379444">
    <property type="component" value="Chromosome"/>
</dbReference>
<accession>A0ABZ2GCY1</accession>
<evidence type="ECO:0000313" key="4">
    <source>
        <dbReference type="Proteomes" id="UP001379444"/>
    </source>
</evidence>
<gene>
    <name evidence="3" type="ORF">QNA12_05870</name>
</gene>
<feature type="compositionally biased region" description="Low complexity" evidence="1">
    <location>
        <begin position="256"/>
        <end position="269"/>
    </location>
</feature>
<evidence type="ECO:0000256" key="1">
    <source>
        <dbReference type="SAM" id="MobiDB-lite"/>
    </source>
</evidence>
<reference evidence="3 4" key="1">
    <citation type="journal article" date="2024" name="Front. Plant Sci.">
        <title>Comprehensive phenomic and genomic studies of the species, Pectobacterium cacticida and proposal for reclassification as Alcorniella cacticida comb. nov.</title>
        <authorList>
            <person name="Jonca J."/>
            <person name="Pirhonen M."/>
            <person name="Waleron M.M."/>
            <person name="Gawor J."/>
            <person name="Mrozik A."/>
            <person name="Smoktunowicz M."/>
            <person name="Waleron K."/>
            <person name="Waleron M."/>
        </authorList>
    </citation>
    <scope>NUCLEOTIDE SEQUENCE [LARGE SCALE GENOMIC DNA]</scope>
    <source>
        <strain evidence="3 4">DPMP6</strain>
    </source>
</reference>
<dbReference type="InterPro" id="IPR009826">
    <property type="entry name" value="DNA_circ_N"/>
</dbReference>
<evidence type="ECO:0000313" key="3">
    <source>
        <dbReference type="EMBL" id="WWO39525.1"/>
    </source>
</evidence>
<name>A0ABZ2GCY1_9GAMM</name>